<accession>A0ABN2CPY7</accession>
<dbReference type="InterPro" id="IPR012133">
    <property type="entry name" value="Alpha-hydoxy_acid_DH_FMN"/>
</dbReference>
<dbReference type="PANTHER" id="PTHR10578">
    <property type="entry name" value="S -2-HYDROXY-ACID OXIDASE-RELATED"/>
    <property type="match status" value="1"/>
</dbReference>
<protein>
    <submittedName>
        <fullName evidence="7">Alpha-hydroxy acid oxidase</fullName>
    </submittedName>
</protein>
<sequence>MWVWVWVGKGVVEGRCGATMGRMRWIDGLEGAAGERLPEAVHRYFRQGSAAGVSVGEAVAAWSAYRFRPRVLNDVSSIDLKTTVLGVPVDAPILVAPSTMQRMADPEGELAMARGVSAAGSVLGVSSNAGTKFAELGTTGVPWWLQIYVVRNREITRQMLDAAVEAGARAIVLTVDTPVVGRKEDDGPTVWDLVQPGQLLANLPVGEWTNDDLAKADDLNPDVIGWLAERTGLPVVVKGVLRGDDAKRCADAGAGGIIVSNHGGRQLDGSIPTAQALPEVAEALAGSGVELYVDGGIRRGEHILTALALGARAVFVGRPALWALTVESAPGVTRLLTDLAEELAHALRLSGHSSPSSLTPDLITSITNL</sequence>
<name>A0ABN2CPY7_9ACTN</name>
<dbReference type="InterPro" id="IPR037396">
    <property type="entry name" value="FMN_HAD"/>
</dbReference>
<proteinExistence type="inferred from homology"/>
<evidence type="ECO:0000259" key="6">
    <source>
        <dbReference type="PROSITE" id="PS51349"/>
    </source>
</evidence>
<evidence type="ECO:0000256" key="5">
    <source>
        <dbReference type="ARBA" id="ARBA00024042"/>
    </source>
</evidence>
<keyword evidence="8" id="KW-1185">Reference proteome</keyword>
<evidence type="ECO:0000256" key="2">
    <source>
        <dbReference type="ARBA" id="ARBA00022630"/>
    </source>
</evidence>
<keyword evidence="3" id="KW-0288">FMN</keyword>
<dbReference type="PROSITE" id="PS51349">
    <property type="entry name" value="FMN_HYDROXY_ACID_DH_2"/>
    <property type="match status" value="1"/>
</dbReference>
<dbReference type="PIRSF" id="PIRSF000138">
    <property type="entry name" value="Al-hdrx_acd_dh"/>
    <property type="match status" value="1"/>
</dbReference>
<evidence type="ECO:0000313" key="8">
    <source>
        <dbReference type="Proteomes" id="UP001501705"/>
    </source>
</evidence>
<keyword evidence="2" id="KW-0285">Flavoprotein</keyword>
<dbReference type="InterPro" id="IPR008259">
    <property type="entry name" value="FMN_hydac_DH_AS"/>
</dbReference>
<dbReference type="CDD" id="cd02809">
    <property type="entry name" value="alpha_hydroxyacid_oxid_FMN"/>
    <property type="match status" value="1"/>
</dbReference>
<comment type="cofactor">
    <cofactor evidence="1">
        <name>FMN</name>
        <dbReference type="ChEBI" id="CHEBI:58210"/>
    </cofactor>
</comment>
<dbReference type="Proteomes" id="UP001501705">
    <property type="component" value="Unassembled WGS sequence"/>
</dbReference>
<dbReference type="InterPro" id="IPR000262">
    <property type="entry name" value="FMN-dep_DH"/>
</dbReference>
<dbReference type="PROSITE" id="PS00557">
    <property type="entry name" value="FMN_HYDROXY_ACID_DH_1"/>
    <property type="match status" value="1"/>
</dbReference>
<dbReference type="Gene3D" id="3.20.20.70">
    <property type="entry name" value="Aldolase class I"/>
    <property type="match status" value="1"/>
</dbReference>
<feature type="domain" description="FMN hydroxy acid dehydrogenase" evidence="6">
    <location>
        <begin position="18"/>
        <end position="368"/>
    </location>
</feature>
<comment type="similarity">
    <text evidence="5">Belongs to the FMN-dependent alpha-hydroxy acid dehydrogenase family.</text>
</comment>
<comment type="caution">
    <text evidence="7">The sequence shown here is derived from an EMBL/GenBank/DDBJ whole genome shotgun (WGS) entry which is preliminary data.</text>
</comment>
<evidence type="ECO:0000313" key="7">
    <source>
        <dbReference type="EMBL" id="GAA1562348.1"/>
    </source>
</evidence>
<evidence type="ECO:0000256" key="3">
    <source>
        <dbReference type="ARBA" id="ARBA00022643"/>
    </source>
</evidence>
<evidence type="ECO:0000256" key="1">
    <source>
        <dbReference type="ARBA" id="ARBA00001917"/>
    </source>
</evidence>
<dbReference type="EMBL" id="BAAAPH010000005">
    <property type="protein sequence ID" value="GAA1562348.1"/>
    <property type="molecule type" value="Genomic_DNA"/>
</dbReference>
<dbReference type="Pfam" id="PF01070">
    <property type="entry name" value="FMN_dh"/>
    <property type="match status" value="1"/>
</dbReference>
<dbReference type="PANTHER" id="PTHR10578:SF107">
    <property type="entry name" value="2-HYDROXYACID OXIDASE 1"/>
    <property type="match status" value="1"/>
</dbReference>
<dbReference type="InterPro" id="IPR013785">
    <property type="entry name" value="Aldolase_TIM"/>
</dbReference>
<evidence type="ECO:0000256" key="4">
    <source>
        <dbReference type="ARBA" id="ARBA00023002"/>
    </source>
</evidence>
<gene>
    <name evidence="7" type="ORF">GCM10009804_18790</name>
</gene>
<dbReference type="SUPFAM" id="SSF51395">
    <property type="entry name" value="FMN-linked oxidoreductases"/>
    <property type="match status" value="1"/>
</dbReference>
<keyword evidence="4" id="KW-0560">Oxidoreductase</keyword>
<reference evidence="7 8" key="1">
    <citation type="journal article" date="2019" name="Int. J. Syst. Evol. Microbiol.">
        <title>The Global Catalogue of Microorganisms (GCM) 10K type strain sequencing project: providing services to taxonomists for standard genome sequencing and annotation.</title>
        <authorList>
            <consortium name="The Broad Institute Genomics Platform"/>
            <consortium name="The Broad Institute Genome Sequencing Center for Infectious Disease"/>
            <person name="Wu L."/>
            <person name="Ma J."/>
        </authorList>
    </citation>
    <scope>NUCLEOTIDE SEQUENCE [LARGE SCALE GENOMIC DNA]</scope>
    <source>
        <strain evidence="7 8">JCM 15572</strain>
    </source>
</reference>
<organism evidence="7 8">
    <name type="scientific">Kribbella hippodromi</name>
    <dbReference type="NCBI Taxonomy" id="434347"/>
    <lineage>
        <taxon>Bacteria</taxon>
        <taxon>Bacillati</taxon>
        <taxon>Actinomycetota</taxon>
        <taxon>Actinomycetes</taxon>
        <taxon>Propionibacteriales</taxon>
        <taxon>Kribbellaceae</taxon>
        <taxon>Kribbella</taxon>
    </lineage>
</organism>